<dbReference type="Pfam" id="PF24362">
    <property type="entry name" value="DUF7518"/>
    <property type="match status" value="1"/>
</dbReference>
<evidence type="ECO:0000256" key="1">
    <source>
        <dbReference type="SAM" id="MobiDB-lite"/>
    </source>
</evidence>
<dbReference type="Proteomes" id="UP000770586">
    <property type="component" value="Unassembled WGS sequence"/>
</dbReference>
<feature type="compositionally biased region" description="Low complexity" evidence="1">
    <location>
        <begin position="60"/>
        <end position="72"/>
    </location>
</feature>
<feature type="compositionally biased region" description="Low complexity" evidence="1">
    <location>
        <begin position="101"/>
        <end position="114"/>
    </location>
</feature>
<dbReference type="EMBL" id="JAGGKE010000010">
    <property type="protein sequence ID" value="MBP1902693.1"/>
    <property type="molecule type" value="Genomic_DNA"/>
</dbReference>
<protein>
    <submittedName>
        <fullName evidence="2">TolA-binding protein</fullName>
    </submittedName>
</protein>
<feature type="compositionally biased region" description="Basic and acidic residues" evidence="1">
    <location>
        <begin position="33"/>
        <end position="42"/>
    </location>
</feature>
<dbReference type="RefSeq" id="WP_210113546.1">
    <property type="nucleotide sequence ID" value="NZ_BAAADX010000004.1"/>
</dbReference>
<feature type="compositionally biased region" description="Basic and acidic residues" evidence="1">
    <location>
        <begin position="73"/>
        <end position="92"/>
    </location>
</feature>
<evidence type="ECO:0000313" key="2">
    <source>
        <dbReference type="EMBL" id="MBP1902693.1"/>
    </source>
</evidence>
<dbReference type="AlphaFoldDB" id="A0A8J7UQN2"/>
<dbReference type="OrthoDB" id="343134at2157"/>
<feature type="region of interest" description="Disordered" evidence="1">
    <location>
        <begin position="33"/>
        <end position="153"/>
    </location>
</feature>
<feature type="compositionally biased region" description="Acidic residues" evidence="1">
    <location>
        <begin position="133"/>
        <end position="153"/>
    </location>
</feature>
<name>A0A8J7UQN2_9EURY</name>
<accession>A0A8J7UQN2</accession>
<gene>
    <name evidence="2" type="ORF">J2744_002386</name>
</gene>
<evidence type="ECO:0000313" key="3">
    <source>
        <dbReference type="Proteomes" id="UP000770586"/>
    </source>
</evidence>
<comment type="caution">
    <text evidence="2">The sequence shown here is derived from an EMBL/GenBank/DDBJ whole genome shotgun (WGS) entry which is preliminary data.</text>
</comment>
<proteinExistence type="predicted"/>
<dbReference type="InterPro" id="IPR055940">
    <property type="entry name" value="DUF7518"/>
</dbReference>
<reference evidence="2 3" key="1">
    <citation type="submission" date="2021-03" db="EMBL/GenBank/DDBJ databases">
        <title>Genomic Encyclopedia of Type Strains, Phase IV (KMG-IV): sequencing the most valuable type-strain genomes for metagenomic binning, comparative biology and taxonomic classification.</title>
        <authorList>
            <person name="Goeker M."/>
        </authorList>
    </citation>
    <scope>NUCLEOTIDE SEQUENCE [LARGE SCALE GENOMIC DNA]</scope>
    <source>
        <strain evidence="2 3">DSM 12287</strain>
    </source>
</reference>
<sequence length="153" mass="15791">MSNRVEDLERQVAELQAAVNGLTEELVEMKERVRQLEDERSVAVEADATGAETGSEDDTAASVGDESAAAGSEAERVSGGERTTHSDDHVDVFESVEDSSDGASEGDATAAADAGDGEDVIVPEQSATTPDADATDETDDDGESSEGDDIIVA</sequence>
<keyword evidence="3" id="KW-1185">Reference proteome</keyword>
<organism evidence="2 3">
    <name type="scientific">Halorubrum trapanicum</name>
    <dbReference type="NCBI Taxonomy" id="29284"/>
    <lineage>
        <taxon>Archaea</taxon>
        <taxon>Methanobacteriati</taxon>
        <taxon>Methanobacteriota</taxon>
        <taxon>Stenosarchaea group</taxon>
        <taxon>Halobacteria</taxon>
        <taxon>Halobacteriales</taxon>
        <taxon>Haloferacaceae</taxon>
        <taxon>Halorubrum</taxon>
    </lineage>
</organism>